<dbReference type="Proteomes" id="UP000192441">
    <property type="component" value="Unassembled WGS sequence"/>
</dbReference>
<dbReference type="AlphaFoldDB" id="A0A7I7W2W7"/>
<proteinExistence type="predicted"/>
<dbReference type="InterPro" id="IPR050109">
    <property type="entry name" value="HTH-type_TetR-like_transc_reg"/>
</dbReference>
<dbReference type="PROSITE" id="PS50977">
    <property type="entry name" value="HTH_TETR_2"/>
    <property type="match status" value="1"/>
</dbReference>
<dbReference type="PANTHER" id="PTHR30055">
    <property type="entry name" value="HTH-TYPE TRANSCRIPTIONAL REGULATOR RUTR"/>
    <property type="match status" value="1"/>
</dbReference>
<reference evidence="7 8" key="1">
    <citation type="submission" date="2016-12" db="EMBL/GenBank/DDBJ databases">
        <title>The new phylogeny of genus Mycobacterium.</title>
        <authorList>
            <person name="Tortoli E."/>
            <person name="Trovato A."/>
            <person name="Cirillo D.M."/>
        </authorList>
    </citation>
    <scope>NUCLEOTIDE SEQUENCE [LARGE SCALE GENOMIC DNA]</scope>
    <source>
        <strain evidence="7 8">DSM 44624</strain>
    </source>
</reference>
<dbReference type="SUPFAM" id="SSF46689">
    <property type="entry name" value="Homeodomain-like"/>
    <property type="match status" value="1"/>
</dbReference>
<organism evidence="7 8">
    <name type="scientific">Mycobacterium branderi</name>
    <dbReference type="NCBI Taxonomy" id="43348"/>
    <lineage>
        <taxon>Bacteria</taxon>
        <taxon>Bacillati</taxon>
        <taxon>Actinomycetota</taxon>
        <taxon>Actinomycetes</taxon>
        <taxon>Mycobacteriales</taxon>
        <taxon>Mycobacteriaceae</taxon>
        <taxon>Mycobacterium</taxon>
    </lineage>
</organism>
<keyword evidence="3" id="KW-0804">Transcription</keyword>
<evidence type="ECO:0000313" key="7">
    <source>
        <dbReference type="EMBL" id="ORA36721.1"/>
    </source>
</evidence>
<dbReference type="GO" id="GO:0003700">
    <property type="term" value="F:DNA-binding transcription factor activity"/>
    <property type="evidence" value="ECO:0007669"/>
    <property type="project" value="TreeGrafter"/>
</dbReference>
<dbReference type="GO" id="GO:0000976">
    <property type="term" value="F:transcription cis-regulatory region binding"/>
    <property type="evidence" value="ECO:0007669"/>
    <property type="project" value="TreeGrafter"/>
</dbReference>
<dbReference type="PRINTS" id="PR00455">
    <property type="entry name" value="HTHTETR"/>
</dbReference>
<keyword evidence="2 4" id="KW-0238">DNA-binding</keyword>
<dbReference type="Pfam" id="PF21597">
    <property type="entry name" value="TetR_C_43"/>
    <property type="match status" value="1"/>
</dbReference>
<dbReference type="SUPFAM" id="SSF48498">
    <property type="entry name" value="Tetracyclin repressor-like, C-terminal domain"/>
    <property type="match status" value="1"/>
</dbReference>
<dbReference type="Gene3D" id="1.10.357.10">
    <property type="entry name" value="Tetracycline Repressor, domain 2"/>
    <property type="match status" value="1"/>
</dbReference>
<dbReference type="InterPro" id="IPR036271">
    <property type="entry name" value="Tet_transcr_reg_TetR-rel_C_sf"/>
</dbReference>
<dbReference type="EMBL" id="AP022606">
    <property type="protein sequence ID" value="BBZ11317.1"/>
    <property type="molecule type" value="Genomic_DNA"/>
</dbReference>
<evidence type="ECO:0000256" key="1">
    <source>
        <dbReference type="ARBA" id="ARBA00023015"/>
    </source>
</evidence>
<dbReference type="InterPro" id="IPR001647">
    <property type="entry name" value="HTH_TetR"/>
</dbReference>
<name>A0A7I7W2W7_9MYCO</name>
<dbReference type="EMBL" id="MVHM01000009">
    <property type="protein sequence ID" value="ORA36721.1"/>
    <property type="molecule type" value="Genomic_DNA"/>
</dbReference>
<keyword evidence="9" id="KW-1185">Reference proteome</keyword>
<dbReference type="InterPro" id="IPR049445">
    <property type="entry name" value="TetR_SbtR-like_C"/>
</dbReference>
<feature type="domain" description="HTH tetR-type" evidence="5">
    <location>
        <begin position="12"/>
        <end position="71"/>
    </location>
</feature>
<feature type="DNA-binding region" description="H-T-H motif" evidence="4">
    <location>
        <begin position="34"/>
        <end position="53"/>
    </location>
</feature>
<evidence type="ECO:0000256" key="4">
    <source>
        <dbReference type="PROSITE-ProRule" id="PRU00335"/>
    </source>
</evidence>
<dbReference type="InterPro" id="IPR023772">
    <property type="entry name" value="DNA-bd_HTH_TetR-type_CS"/>
</dbReference>
<dbReference type="Proteomes" id="UP000467379">
    <property type="component" value="Chromosome"/>
</dbReference>
<reference evidence="6" key="3">
    <citation type="submission" date="2020-02" db="EMBL/GenBank/DDBJ databases">
        <authorList>
            <person name="Matsumoto Y."/>
            <person name="Motooka D."/>
            <person name="Nakamura S."/>
        </authorList>
    </citation>
    <scope>NUCLEOTIDE SEQUENCE</scope>
    <source>
        <strain evidence="6">JCM 12687</strain>
    </source>
</reference>
<dbReference type="RefSeq" id="WP_083132296.1">
    <property type="nucleotide sequence ID" value="NZ_AP022606.1"/>
</dbReference>
<evidence type="ECO:0000256" key="2">
    <source>
        <dbReference type="ARBA" id="ARBA00023125"/>
    </source>
</evidence>
<dbReference type="OrthoDB" id="9795011at2"/>
<protein>
    <submittedName>
        <fullName evidence="7">TetR family transcriptional regulator</fullName>
    </submittedName>
</protein>
<dbReference type="PANTHER" id="PTHR30055:SF234">
    <property type="entry name" value="HTH-TYPE TRANSCRIPTIONAL REGULATOR BETI"/>
    <property type="match status" value="1"/>
</dbReference>
<accession>A0A7I7W2W7</accession>
<sequence>MTNERPPRADAARNRARVLAAAYEAFASEGLSVSLDEIARRAGVGAGTVHRHFPAKVDLASAVIRDRLTTIVEEGRSLLETDGPAALFAFTRLLVLEWGAADRGLRDALAALGADINSVIPEGMDTFLKMLDELLATAQQAGVVRPDIDARGMKAILVGCQAMREFDPERAPALLDTVIDGLRVKA</sequence>
<evidence type="ECO:0000256" key="3">
    <source>
        <dbReference type="ARBA" id="ARBA00023163"/>
    </source>
</evidence>
<dbReference type="InterPro" id="IPR009057">
    <property type="entry name" value="Homeodomain-like_sf"/>
</dbReference>
<evidence type="ECO:0000313" key="9">
    <source>
        <dbReference type="Proteomes" id="UP000467379"/>
    </source>
</evidence>
<evidence type="ECO:0000259" key="5">
    <source>
        <dbReference type="PROSITE" id="PS50977"/>
    </source>
</evidence>
<evidence type="ECO:0000313" key="8">
    <source>
        <dbReference type="Proteomes" id="UP000192441"/>
    </source>
</evidence>
<evidence type="ECO:0000313" key="6">
    <source>
        <dbReference type="EMBL" id="BBZ11317.1"/>
    </source>
</evidence>
<dbReference type="PROSITE" id="PS01081">
    <property type="entry name" value="HTH_TETR_1"/>
    <property type="match status" value="1"/>
</dbReference>
<dbReference type="Pfam" id="PF00440">
    <property type="entry name" value="TetR_N"/>
    <property type="match status" value="1"/>
</dbReference>
<gene>
    <name evidence="7" type="ORF">BST20_15600</name>
    <name evidence="6" type="ORF">MBRA_15120</name>
</gene>
<keyword evidence="1" id="KW-0805">Transcription regulation</keyword>
<reference evidence="6 9" key="2">
    <citation type="journal article" date="2019" name="Emerg. Microbes Infect.">
        <title>Comprehensive subspecies identification of 175 nontuberculous mycobacteria species based on 7547 genomic profiles.</title>
        <authorList>
            <person name="Matsumoto Y."/>
            <person name="Kinjo T."/>
            <person name="Motooka D."/>
            <person name="Nabeya D."/>
            <person name="Jung N."/>
            <person name="Uechi K."/>
            <person name="Horii T."/>
            <person name="Iida T."/>
            <person name="Fujita J."/>
            <person name="Nakamura S."/>
        </authorList>
    </citation>
    <scope>NUCLEOTIDE SEQUENCE [LARGE SCALE GENOMIC DNA]</scope>
    <source>
        <strain evidence="6 9">JCM 12687</strain>
    </source>
</reference>